<name>A0ABX7KDB5_9SPHN</name>
<accession>A0ABX7KDB5</accession>
<dbReference type="InterPro" id="IPR011054">
    <property type="entry name" value="Rudment_hybrid_motif"/>
</dbReference>
<dbReference type="InterPro" id="IPR000089">
    <property type="entry name" value="Biotin_lipoyl"/>
</dbReference>
<evidence type="ECO:0000256" key="3">
    <source>
        <dbReference type="ARBA" id="ARBA00022741"/>
    </source>
</evidence>
<dbReference type="Gene3D" id="2.40.50.100">
    <property type="match status" value="1"/>
</dbReference>
<dbReference type="InterPro" id="IPR011761">
    <property type="entry name" value="ATP-grasp"/>
</dbReference>
<dbReference type="PANTHER" id="PTHR18866:SF33">
    <property type="entry name" value="METHYLCROTONOYL-COA CARBOXYLASE SUBUNIT ALPHA, MITOCHONDRIAL-RELATED"/>
    <property type="match status" value="1"/>
</dbReference>
<dbReference type="PROSITE" id="PS50979">
    <property type="entry name" value="BC"/>
    <property type="match status" value="1"/>
</dbReference>
<feature type="domain" description="Biotin carboxylation" evidence="9">
    <location>
        <begin position="1"/>
        <end position="448"/>
    </location>
</feature>
<dbReference type="RefSeq" id="WP_205445108.1">
    <property type="nucleotide sequence ID" value="NZ_CP061510.1"/>
</dbReference>
<feature type="domain" description="Lipoyl-binding" evidence="7">
    <location>
        <begin position="547"/>
        <end position="623"/>
    </location>
</feature>
<dbReference type="SUPFAM" id="SSF51246">
    <property type="entry name" value="Rudiment single hybrid motif"/>
    <property type="match status" value="1"/>
</dbReference>
<feature type="domain" description="ATP-grasp" evidence="8">
    <location>
        <begin position="120"/>
        <end position="322"/>
    </location>
</feature>
<keyword evidence="11" id="KW-1185">Reference proteome</keyword>
<dbReference type="SUPFAM" id="SSF51230">
    <property type="entry name" value="Single hybrid motif"/>
    <property type="match status" value="1"/>
</dbReference>
<keyword evidence="2" id="KW-0436">Ligase</keyword>
<dbReference type="InterPro" id="IPR016185">
    <property type="entry name" value="PreATP-grasp_dom_sf"/>
</dbReference>
<dbReference type="PANTHER" id="PTHR18866">
    <property type="entry name" value="CARBOXYLASE:PYRUVATE/ACETYL-COA/PROPIONYL-COA CARBOXYLASE"/>
    <property type="match status" value="1"/>
</dbReference>
<dbReference type="Pfam" id="PF02786">
    <property type="entry name" value="CPSase_L_D2"/>
    <property type="match status" value="1"/>
</dbReference>
<comment type="cofactor">
    <cofactor evidence="1">
        <name>biotin</name>
        <dbReference type="ChEBI" id="CHEBI:57586"/>
    </cofactor>
</comment>
<dbReference type="PROSITE" id="PS50975">
    <property type="entry name" value="ATP_GRASP"/>
    <property type="match status" value="1"/>
</dbReference>
<dbReference type="PROSITE" id="PS50896">
    <property type="entry name" value="LISH"/>
    <property type="match status" value="1"/>
</dbReference>
<dbReference type="SUPFAM" id="SSF52440">
    <property type="entry name" value="PreATP-grasp domain"/>
    <property type="match status" value="1"/>
</dbReference>
<dbReference type="Pfam" id="PF00364">
    <property type="entry name" value="Biotin_lipoyl"/>
    <property type="match status" value="1"/>
</dbReference>
<dbReference type="Gene3D" id="3.30.470.20">
    <property type="entry name" value="ATP-grasp fold, B domain"/>
    <property type="match status" value="1"/>
</dbReference>
<dbReference type="InterPro" id="IPR001882">
    <property type="entry name" value="Biotin_BS"/>
</dbReference>
<dbReference type="InterPro" id="IPR011053">
    <property type="entry name" value="Single_hybrid_motif"/>
</dbReference>
<dbReference type="EMBL" id="CP061510">
    <property type="protein sequence ID" value="QSB45813.1"/>
    <property type="molecule type" value="Genomic_DNA"/>
</dbReference>
<evidence type="ECO:0000256" key="2">
    <source>
        <dbReference type="ARBA" id="ARBA00022598"/>
    </source>
</evidence>
<dbReference type="InterPro" id="IPR005479">
    <property type="entry name" value="CPAse_ATP-bd"/>
</dbReference>
<dbReference type="Proteomes" id="UP000663637">
    <property type="component" value="Chromosome"/>
</dbReference>
<evidence type="ECO:0000256" key="6">
    <source>
        <dbReference type="PROSITE-ProRule" id="PRU00409"/>
    </source>
</evidence>
<evidence type="ECO:0000256" key="5">
    <source>
        <dbReference type="ARBA" id="ARBA00023267"/>
    </source>
</evidence>
<dbReference type="PROSITE" id="PS50968">
    <property type="entry name" value="BIOTINYL_LIPOYL"/>
    <property type="match status" value="1"/>
</dbReference>
<evidence type="ECO:0000259" key="8">
    <source>
        <dbReference type="PROSITE" id="PS50975"/>
    </source>
</evidence>
<evidence type="ECO:0000313" key="10">
    <source>
        <dbReference type="EMBL" id="QSB45813.1"/>
    </source>
</evidence>
<evidence type="ECO:0000259" key="9">
    <source>
        <dbReference type="PROSITE" id="PS50979"/>
    </source>
</evidence>
<reference evidence="10 11" key="1">
    <citation type="submission" date="2020-09" db="EMBL/GenBank/DDBJ databases">
        <title>Complete genome sequence of altererythrobacter flavus SS-21NJ, isolated from Dongying oil sludge in Shandong province.</title>
        <authorList>
            <person name="Sun S."/>
            <person name="Zhang Z."/>
        </authorList>
    </citation>
    <scope>NUCLEOTIDE SEQUENCE [LARGE SCALE GENOMIC DNA]</scope>
    <source>
        <strain evidence="10 11">SS-21NJ</strain>
    </source>
</reference>
<dbReference type="InterPro" id="IPR050856">
    <property type="entry name" value="Biotin_carboxylase_complex"/>
</dbReference>
<dbReference type="CDD" id="cd06850">
    <property type="entry name" value="biotinyl_domain"/>
    <property type="match status" value="1"/>
</dbReference>
<evidence type="ECO:0000256" key="4">
    <source>
        <dbReference type="ARBA" id="ARBA00022840"/>
    </source>
</evidence>
<proteinExistence type="predicted"/>
<evidence type="ECO:0000313" key="11">
    <source>
        <dbReference type="Proteomes" id="UP000663637"/>
    </source>
</evidence>
<dbReference type="Pfam" id="PF00289">
    <property type="entry name" value="Biotin_carb_N"/>
    <property type="match status" value="1"/>
</dbReference>
<dbReference type="PROSITE" id="PS00867">
    <property type="entry name" value="CPSASE_2"/>
    <property type="match status" value="1"/>
</dbReference>
<evidence type="ECO:0000256" key="1">
    <source>
        <dbReference type="ARBA" id="ARBA00001953"/>
    </source>
</evidence>
<gene>
    <name evidence="10" type="ORF">IDJ81_06920</name>
</gene>
<dbReference type="PROSITE" id="PS00188">
    <property type="entry name" value="BIOTIN"/>
    <property type="match status" value="1"/>
</dbReference>
<dbReference type="InterPro" id="IPR011764">
    <property type="entry name" value="Biotin_carboxylation_dom"/>
</dbReference>
<evidence type="ECO:0000259" key="7">
    <source>
        <dbReference type="PROSITE" id="PS50968"/>
    </source>
</evidence>
<dbReference type="InterPro" id="IPR006594">
    <property type="entry name" value="LisH"/>
</dbReference>
<protein>
    <submittedName>
        <fullName evidence="10">Acetyl/propionyl/methylcrotonyl-CoA carboxylase subunit alpha</fullName>
    </submittedName>
</protein>
<dbReference type="SUPFAM" id="SSF56059">
    <property type="entry name" value="Glutathione synthetase ATP-binding domain-like"/>
    <property type="match status" value="1"/>
</dbReference>
<dbReference type="Pfam" id="PF02785">
    <property type="entry name" value="Biotin_carb_C"/>
    <property type="match status" value="1"/>
</dbReference>
<dbReference type="InterPro" id="IPR005481">
    <property type="entry name" value="BC-like_N"/>
</dbReference>
<keyword evidence="4 6" id="KW-0067">ATP-binding</keyword>
<sequence>MIQKLLIANRGEIACRIIRTAREMGIATVAVYSDADAKALHVRQADEAVHIGPSSAVESYLVGEKIIAAAKQTGAEAIHPGYGFLSENAEFAEAVQNAGLIWVGAPPSSIRAMGLKDAAKKLMREAGVPVTPGYDGDDQSSERLKQEADAIGYPVLIKAVAGGGGKGMRKVDVEGDFLSSLESCRREAKASFGNDDVILEKWITSPRHIEVQVFGDSHGNVVHLFERDCSLQRRHQKVIEEAPAPGMDEATREEICAAAVRAAKAVNYEGAGTIEFIADASEGLRADRIFFMEMNTRLQVEHPVTEEITGVDLVEWQLRVAGGEAIPLKQDDLSINGHAIEARLYAEDPSTGFLPSTGQLEYFRPSGVRIETGVEQGDEITPYYDPMIAKLISHAETREEAIGDLNGFCCTTDVWPVKTNAGFLTKILERDEFWEGGVDTTFIAVHLDGLILKPPLSEDGLDAAANLLVQAPRSEDDKLKMSGFRLNGPNRETFLMMVDGEPIPAETPDTFYPAADYWWRAHRTKTGIAKFDAGYAYEIALWSERGSGAASAADGAILAPMPGKVIALDVAEGDTVTTGQRLMVLEAMKMEHALTAPFDGTVTELNASEGGQVQVEAVLCVVEPAE</sequence>
<keyword evidence="3 6" id="KW-0547">Nucleotide-binding</keyword>
<dbReference type="SMART" id="SM00878">
    <property type="entry name" value="Biotin_carb_C"/>
    <property type="match status" value="1"/>
</dbReference>
<organism evidence="10 11">
    <name type="scientific">Tsuneonella flava</name>
    <dbReference type="NCBI Taxonomy" id="2055955"/>
    <lineage>
        <taxon>Bacteria</taxon>
        <taxon>Pseudomonadati</taxon>
        <taxon>Pseudomonadota</taxon>
        <taxon>Alphaproteobacteria</taxon>
        <taxon>Sphingomonadales</taxon>
        <taxon>Erythrobacteraceae</taxon>
        <taxon>Tsuneonella</taxon>
    </lineage>
</organism>
<dbReference type="InterPro" id="IPR005482">
    <property type="entry name" value="Biotin_COase_C"/>
</dbReference>
<keyword evidence="5" id="KW-0092">Biotin</keyword>